<protein>
    <submittedName>
        <fullName evidence="2">Carboxymuconolactone decarboxylase family protein</fullName>
    </submittedName>
</protein>
<evidence type="ECO:0000313" key="3">
    <source>
        <dbReference type="Proteomes" id="UP001596028"/>
    </source>
</evidence>
<dbReference type="RefSeq" id="WP_378094039.1">
    <property type="nucleotide sequence ID" value="NZ_JBHSEP010000004.1"/>
</dbReference>
<dbReference type="Proteomes" id="UP001596028">
    <property type="component" value="Unassembled WGS sequence"/>
</dbReference>
<dbReference type="InterPro" id="IPR003779">
    <property type="entry name" value="CMD-like"/>
</dbReference>
<organism evidence="2 3">
    <name type="scientific">Cohnella hongkongensis</name>
    <dbReference type="NCBI Taxonomy" id="178337"/>
    <lineage>
        <taxon>Bacteria</taxon>
        <taxon>Bacillati</taxon>
        <taxon>Bacillota</taxon>
        <taxon>Bacilli</taxon>
        <taxon>Bacillales</taxon>
        <taxon>Paenibacillaceae</taxon>
        <taxon>Cohnella</taxon>
    </lineage>
</organism>
<feature type="domain" description="Carboxymuconolactone decarboxylase-like" evidence="1">
    <location>
        <begin position="24"/>
        <end position="101"/>
    </location>
</feature>
<dbReference type="Pfam" id="PF02627">
    <property type="entry name" value="CMD"/>
    <property type="match status" value="1"/>
</dbReference>
<keyword evidence="3" id="KW-1185">Reference proteome</keyword>
<dbReference type="Gene3D" id="1.20.1290.10">
    <property type="entry name" value="AhpD-like"/>
    <property type="match status" value="1"/>
</dbReference>
<evidence type="ECO:0000313" key="2">
    <source>
        <dbReference type="EMBL" id="MFC4598117.1"/>
    </source>
</evidence>
<dbReference type="EMBL" id="JBHSEP010000004">
    <property type="protein sequence ID" value="MFC4598117.1"/>
    <property type="molecule type" value="Genomic_DNA"/>
</dbReference>
<name>A0ABV9FB84_9BACL</name>
<evidence type="ECO:0000259" key="1">
    <source>
        <dbReference type="Pfam" id="PF02627"/>
    </source>
</evidence>
<proteinExistence type="predicted"/>
<dbReference type="PANTHER" id="PTHR33930">
    <property type="entry name" value="ALKYL HYDROPEROXIDE REDUCTASE AHPD"/>
    <property type="match status" value="1"/>
</dbReference>
<accession>A0ABV9FB84</accession>
<gene>
    <name evidence="2" type="ORF">ACFO3S_07670</name>
</gene>
<dbReference type="SUPFAM" id="SSF69118">
    <property type="entry name" value="AhpD-like"/>
    <property type="match status" value="1"/>
</dbReference>
<reference evidence="3" key="1">
    <citation type="journal article" date="2019" name="Int. J. Syst. Evol. Microbiol.">
        <title>The Global Catalogue of Microorganisms (GCM) 10K type strain sequencing project: providing services to taxonomists for standard genome sequencing and annotation.</title>
        <authorList>
            <consortium name="The Broad Institute Genomics Platform"/>
            <consortium name="The Broad Institute Genome Sequencing Center for Infectious Disease"/>
            <person name="Wu L."/>
            <person name="Ma J."/>
        </authorList>
    </citation>
    <scope>NUCLEOTIDE SEQUENCE [LARGE SCALE GENOMIC DNA]</scope>
    <source>
        <strain evidence="3">CCUG 49571</strain>
    </source>
</reference>
<dbReference type="InterPro" id="IPR029032">
    <property type="entry name" value="AhpD-like"/>
</dbReference>
<sequence>MNKLMDNKVDAYRIGVGHMKETLPNVVETYHSFTAQCFEDHAVSAKNKQLIALGIALFANNEICTYFHVKEALSQGASPSEIMDAVAVAAAVGGGHALSQGVTRVQQALAAQLQ</sequence>
<comment type="caution">
    <text evidence="2">The sequence shown here is derived from an EMBL/GenBank/DDBJ whole genome shotgun (WGS) entry which is preliminary data.</text>
</comment>
<dbReference type="PANTHER" id="PTHR33930:SF2">
    <property type="entry name" value="BLR3452 PROTEIN"/>
    <property type="match status" value="1"/>
</dbReference>